<evidence type="ECO:0000313" key="2">
    <source>
        <dbReference type="EnsemblPlants" id="AES60259"/>
    </source>
</evidence>
<gene>
    <name evidence="1" type="ordered locus">MTR_1g042790</name>
</gene>
<evidence type="ECO:0000313" key="3">
    <source>
        <dbReference type="Proteomes" id="UP000002051"/>
    </source>
</evidence>
<keyword evidence="3" id="KW-1185">Reference proteome</keyword>
<reference evidence="1 3" key="1">
    <citation type="journal article" date="2011" name="Nature">
        <title>The Medicago genome provides insight into the evolution of rhizobial symbioses.</title>
        <authorList>
            <person name="Young N.D."/>
            <person name="Debelle F."/>
            <person name="Oldroyd G.E."/>
            <person name="Geurts R."/>
            <person name="Cannon S.B."/>
            <person name="Udvardi M.K."/>
            <person name="Benedito V.A."/>
            <person name="Mayer K.F."/>
            <person name="Gouzy J."/>
            <person name="Schoof H."/>
            <person name="Van de Peer Y."/>
            <person name="Proost S."/>
            <person name="Cook D.R."/>
            <person name="Meyers B.C."/>
            <person name="Spannagl M."/>
            <person name="Cheung F."/>
            <person name="De Mita S."/>
            <person name="Krishnakumar V."/>
            <person name="Gundlach H."/>
            <person name="Zhou S."/>
            <person name="Mudge J."/>
            <person name="Bharti A.K."/>
            <person name="Murray J.D."/>
            <person name="Naoumkina M.A."/>
            <person name="Rosen B."/>
            <person name="Silverstein K.A."/>
            <person name="Tang H."/>
            <person name="Rombauts S."/>
            <person name="Zhao P.X."/>
            <person name="Zhou P."/>
            <person name="Barbe V."/>
            <person name="Bardou P."/>
            <person name="Bechner M."/>
            <person name="Bellec A."/>
            <person name="Berger A."/>
            <person name="Berges H."/>
            <person name="Bidwell S."/>
            <person name="Bisseling T."/>
            <person name="Choisne N."/>
            <person name="Couloux A."/>
            <person name="Denny R."/>
            <person name="Deshpande S."/>
            <person name="Dai X."/>
            <person name="Doyle J.J."/>
            <person name="Dudez A.M."/>
            <person name="Farmer A.D."/>
            <person name="Fouteau S."/>
            <person name="Franken C."/>
            <person name="Gibelin C."/>
            <person name="Gish J."/>
            <person name="Goldstein S."/>
            <person name="Gonzalez A.J."/>
            <person name="Green P.J."/>
            <person name="Hallab A."/>
            <person name="Hartog M."/>
            <person name="Hua A."/>
            <person name="Humphray S.J."/>
            <person name="Jeong D.H."/>
            <person name="Jing Y."/>
            <person name="Jocker A."/>
            <person name="Kenton S.M."/>
            <person name="Kim D.J."/>
            <person name="Klee K."/>
            <person name="Lai H."/>
            <person name="Lang C."/>
            <person name="Lin S."/>
            <person name="Macmil S.L."/>
            <person name="Magdelenat G."/>
            <person name="Matthews L."/>
            <person name="McCorrison J."/>
            <person name="Monaghan E.L."/>
            <person name="Mun J.H."/>
            <person name="Najar F.Z."/>
            <person name="Nicholson C."/>
            <person name="Noirot C."/>
            <person name="O'Bleness M."/>
            <person name="Paule C.R."/>
            <person name="Poulain J."/>
            <person name="Prion F."/>
            <person name="Qin B."/>
            <person name="Qu C."/>
            <person name="Retzel E.F."/>
            <person name="Riddle C."/>
            <person name="Sallet E."/>
            <person name="Samain S."/>
            <person name="Samson N."/>
            <person name="Sanders I."/>
            <person name="Saurat O."/>
            <person name="Scarpelli C."/>
            <person name="Schiex T."/>
            <person name="Segurens B."/>
            <person name="Severin A.J."/>
            <person name="Sherrier D.J."/>
            <person name="Shi R."/>
            <person name="Sims S."/>
            <person name="Singer S.R."/>
            <person name="Sinharoy S."/>
            <person name="Sterck L."/>
            <person name="Viollet A."/>
            <person name="Wang B.B."/>
            <person name="Wang K."/>
            <person name="Wang M."/>
            <person name="Wang X."/>
            <person name="Warfsmann J."/>
            <person name="Weissenbach J."/>
            <person name="White D.D."/>
            <person name="White J.D."/>
            <person name="Wiley G.B."/>
            <person name="Wincker P."/>
            <person name="Xing Y."/>
            <person name="Yang L."/>
            <person name="Yao Z."/>
            <person name="Ying F."/>
            <person name="Zhai J."/>
            <person name="Zhou L."/>
            <person name="Zuber A."/>
            <person name="Denarie J."/>
            <person name="Dixon R.A."/>
            <person name="May G.D."/>
            <person name="Schwartz D.C."/>
            <person name="Rogers J."/>
            <person name="Quetier F."/>
            <person name="Town C.D."/>
            <person name="Roe B.A."/>
        </authorList>
    </citation>
    <scope>NUCLEOTIDE SEQUENCE [LARGE SCALE GENOMIC DNA]</scope>
    <source>
        <strain evidence="1">A17</strain>
        <strain evidence="2 3">cv. Jemalong A17</strain>
    </source>
</reference>
<evidence type="ECO:0000313" key="1">
    <source>
        <dbReference type="EMBL" id="AES60259.2"/>
    </source>
</evidence>
<name>G7I4N3_MEDTR</name>
<accession>G7I4N3</accession>
<dbReference type="Proteomes" id="UP000002051">
    <property type="component" value="Unassembled WGS sequence"/>
</dbReference>
<dbReference type="HOGENOM" id="CLU_1973781_0_0_1"/>
<dbReference type="AlphaFoldDB" id="G7I4N3"/>
<protein>
    <submittedName>
        <fullName evidence="1 2">Uncharacterized protein</fullName>
    </submittedName>
</protein>
<proteinExistence type="predicted"/>
<dbReference type="EMBL" id="CM001217">
    <property type="protein sequence ID" value="AES60259.2"/>
    <property type="molecule type" value="Genomic_DNA"/>
</dbReference>
<dbReference type="EnsemblPlants" id="AES60259">
    <property type="protein sequence ID" value="AES60259"/>
    <property type="gene ID" value="MTR_1g042790"/>
</dbReference>
<accession>A0A0C3UMC2</accession>
<sequence>MSFTFAYDIAPPIMLLTVSFQVLDDPNAKVKVPPHVVENPSSNVKVEVPPPIVAPLVIATPFENPSGNVKSEVPYVDTNVETFKKASRPYQAFRRPGSGLKSKLMTDRKPDLGLQKNWQARLRPYKA</sequence>
<dbReference type="PaxDb" id="3880-AES60259"/>
<reference evidence="2" key="3">
    <citation type="submission" date="2015-04" db="UniProtKB">
        <authorList>
            <consortium name="EnsemblPlants"/>
        </authorList>
    </citation>
    <scope>IDENTIFICATION</scope>
    <source>
        <strain evidence="2">cv. Jemalong A17</strain>
    </source>
</reference>
<organism evidence="1 3">
    <name type="scientific">Medicago truncatula</name>
    <name type="common">Barrel medic</name>
    <name type="synonym">Medicago tribuloides</name>
    <dbReference type="NCBI Taxonomy" id="3880"/>
    <lineage>
        <taxon>Eukaryota</taxon>
        <taxon>Viridiplantae</taxon>
        <taxon>Streptophyta</taxon>
        <taxon>Embryophyta</taxon>
        <taxon>Tracheophyta</taxon>
        <taxon>Spermatophyta</taxon>
        <taxon>Magnoliopsida</taxon>
        <taxon>eudicotyledons</taxon>
        <taxon>Gunneridae</taxon>
        <taxon>Pentapetalae</taxon>
        <taxon>rosids</taxon>
        <taxon>fabids</taxon>
        <taxon>Fabales</taxon>
        <taxon>Fabaceae</taxon>
        <taxon>Papilionoideae</taxon>
        <taxon>50 kb inversion clade</taxon>
        <taxon>NPAAA clade</taxon>
        <taxon>Hologalegina</taxon>
        <taxon>IRL clade</taxon>
        <taxon>Trifolieae</taxon>
        <taxon>Medicago</taxon>
    </lineage>
</organism>
<reference evidence="1 3" key="2">
    <citation type="journal article" date="2014" name="BMC Genomics">
        <title>An improved genome release (version Mt4.0) for the model legume Medicago truncatula.</title>
        <authorList>
            <person name="Tang H."/>
            <person name="Krishnakumar V."/>
            <person name="Bidwell S."/>
            <person name="Rosen B."/>
            <person name="Chan A."/>
            <person name="Zhou S."/>
            <person name="Gentzbittel L."/>
            <person name="Childs K.L."/>
            <person name="Yandell M."/>
            <person name="Gundlach H."/>
            <person name="Mayer K.F."/>
            <person name="Schwartz D.C."/>
            <person name="Town C.D."/>
        </authorList>
    </citation>
    <scope>GENOME REANNOTATION</scope>
    <source>
        <strain evidence="2 3">cv. Jemalong A17</strain>
    </source>
</reference>